<reference evidence="3 4" key="1">
    <citation type="submission" date="2017-08" db="EMBL/GenBank/DDBJ databases">
        <title>Fine stratification of microbial communities through a metagenomic profile of the photic zone.</title>
        <authorList>
            <person name="Haro-Moreno J.M."/>
            <person name="Lopez-Perez M."/>
            <person name="De La Torre J."/>
            <person name="Picazo A."/>
            <person name="Camacho A."/>
            <person name="Rodriguez-Valera F."/>
        </authorList>
    </citation>
    <scope>NUCLEOTIDE SEQUENCE [LARGE SCALE GENOMIC DNA]</scope>
    <source>
        <strain evidence="3">MED-G24</strain>
    </source>
</reference>
<dbReference type="GO" id="GO:0016628">
    <property type="term" value="F:oxidoreductase activity, acting on the CH-CH group of donors, NAD or NADP as acceptor"/>
    <property type="evidence" value="ECO:0007669"/>
    <property type="project" value="InterPro"/>
</dbReference>
<dbReference type="Gene3D" id="3.40.50.720">
    <property type="entry name" value="NAD(P)-binding Rossmann-like Domain"/>
    <property type="match status" value="1"/>
</dbReference>
<dbReference type="InterPro" id="IPR036291">
    <property type="entry name" value="NAD(P)-bd_dom_sf"/>
</dbReference>
<dbReference type="InterPro" id="IPR041694">
    <property type="entry name" value="ADH_N_2"/>
</dbReference>
<dbReference type="AlphaFoldDB" id="A0A2A5WHU9"/>
<dbReference type="PANTHER" id="PTHR43205">
    <property type="entry name" value="PROSTAGLANDIN REDUCTASE"/>
    <property type="match status" value="1"/>
</dbReference>
<dbReference type="Pfam" id="PF16884">
    <property type="entry name" value="ADH_N_2"/>
    <property type="match status" value="1"/>
</dbReference>
<organism evidence="3 4">
    <name type="scientific">OM182 bacterium MED-G24</name>
    <dbReference type="NCBI Taxonomy" id="1986255"/>
    <lineage>
        <taxon>Bacteria</taxon>
        <taxon>Pseudomonadati</taxon>
        <taxon>Pseudomonadota</taxon>
        <taxon>Gammaproteobacteria</taxon>
        <taxon>OMG group</taxon>
        <taxon>OM182 clade</taxon>
    </lineage>
</organism>
<dbReference type="InterPro" id="IPR011032">
    <property type="entry name" value="GroES-like_sf"/>
</dbReference>
<evidence type="ECO:0000313" key="4">
    <source>
        <dbReference type="Proteomes" id="UP000219327"/>
    </source>
</evidence>
<dbReference type="Gene3D" id="3.90.180.10">
    <property type="entry name" value="Medium-chain alcohol dehydrogenases, catalytic domain"/>
    <property type="match status" value="1"/>
</dbReference>
<feature type="non-terminal residue" evidence="3">
    <location>
        <position position="168"/>
    </location>
</feature>
<evidence type="ECO:0000256" key="1">
    <source>
        <dbReference type="ARBA" id="ARBA00023002"/>
    </source>
</evidence>
<evidence type="ECO:0000259" key="2">
    <source>
        <dbReference type="Pfam" id="PF16884"/>
    </source>
</evidence>
<sequence length="168" mass="18150">MNQGWQLARTPSTGWPITDDFTWFESQSTDPEPGQALTETLYLSMDPYQWGRRRSGVESPGDVCHGRTVSRVLNSRHDTFAEGDYIFNTNGWQMKGVVGAGIDIFGYMIPRRLDPSLAPISTAIGVLGMLGLTAWSGMKVQCDPQPGETVVVSAASGGVGQVAGQIAR</sequence>
<name>A0A2A5WHU9_9GAMM</name>
<gene>
    <name evidence="3" type="ORF">CNE99_10640</name>
</gene>
<evidence type="ECO:0000313" key="3">
    <source>
        <dbReference type="EMBL" id="PDH35824.1"/>
    </source>
</evidence>
<dbReference type="InterPro" id="IPR045010">
    <property type="entry name" value="MDR_fam"/>
</dbReference>
<proteinExistence type="predicted"/>
<protein>
    <submittedName>
        <fullName evidence="3">NADP-dependent oxidoreductase</fullName>
    </submittedName>
</protein>
<dbReference type="SUPFAM" id="SSF51735">
    <property type="entry name" value="NAD(P)-binding Rossmann-fold domains"/>
    <property type="match status" value="1"/>
</dbReference>
<accession>A0A2A5WHU9</accession>
<dbReference type="PANTHER" id="PTHR43205:SF7">
    <property type="entry name" value="PROSTAGLANDIN REDUCTASE 1"/>
    <property type="match status" value="1"/>
</dbReference>
<dbReference type="EMBL" id="NTKD01000081">
    <property type="protein sequence ID" value="PDH35824.1"/>
    <property type="molecule type" value="Genomic_DNA"/>
</dbReference>
<keyword evidence="1" id="KW-0560">Oxidoreductase</keyword>
<feature type="domain" description="Oxidoreductase N-terminal" evidence="2">
    <location>
        <begin position="5"/>
        <end position="97"/>
    </location>
</feature>
<comment type="caution">
    <text evidence="3">The sequence shown here is derived from an EMBL/GenBank/DDBJ whole genome shotgun (WGS) entry which is preliminary data.</text>
</comment>
<dbReference type="SUPFAM" id="SSF50129">
    <property type="entry name" value="GroES-like"/>
    <property type="match status" value="1"/>
</dbReference>
<dbReference type="Proteomes" id="UP000219327">
    <property type="component" value="Unassembled WGS sequence"/>
</dbReference>